<reference evidence="1 2" key="1">
    <citation type="submission" date="2018-01" db="EMBL/GenBank/DDBJ databases">
        <authorList>
            <person name="Clerissi C."/>
        </authorList>
    </citation>
    <scope>NUCLEOTIDE SEQUENCE [LARGE SCALE GENOMIC DNA]</scope>
    <source>
        <strain evidence="1">Cupriavidus oxalaticus LMG 2235</strain>
    </source>
</reference>
<dbReference type="Proteomes" id="UP000256862">
    <property type="component" value="Chromosome CO2235"/>
</dbReference>
<comment type="caution">
    <text evidence="1">The sequence shown here is derived from an EMBL/GenBank/DDBJ whole genome shotgun (WGS) entry which is preliminary data.</text>
</comment>
<dbReference type="EMBL" id="OGUS01000115">
    <property type="protein sequence ID" value="SPC12373.1"/>
    <property type="molecule type" value="Genomic_DNA"/>
</dbReference>
<protein>
    <submittedName>
        <fullName evidence="1">Uncharacterized protein</fullName>
    </submittedName>
</protein>
<accession>A0A976BAB5</accession>
<evidence type="ECO:0000313" key="1">
    <source>
        <dbReference type="EMBL" id="SPC12373.1"/>
    </source>
</evidence>
<gene>
    <name evidence="1" type="ORF">CO2235_150028</name>
</gene>
<organism evidence="1 2">
    <name type="scientific">Cupriavidus oxalaticus</name>
    <dbReference type="NCBI Taxonomy" id="96344"/>
    <lineage>
        <taxon>Bacteria</taxon>
        <taxon>Pseudomonadati</taxon>
        <taxon>Pseudomonadota</taxon>
        <taxon>Betaproteobacteria</taxon>
        <taxon>Burkholderiales</taxon>
        <taxon>Burkholderiaceae</taxon>
        <taxon>Cupriavidus</taxon>
    </lineage>
</organism>
<evidence type="ECO:0000313" key="2">
    <source>
        <dbReference type="Proteomes" id="UP000256862"/>
    </source>
</evidence>
<dbReference type="AlphaFoldDB" id="A0A976BAB5"/>
<proteinExistence type="predicted"/>
<name>A0A976BAB5_9BURK</name>
<sequence>MPECARQGFHCGPDLPGPRMNMQPVVAGSARFISFRKGPMGSDKLWRVRSMTPRWDNDGTYAPVR</sequence>